<evidence type="ECO:0000313" key="4">
    <source>
        <dbReference type="Proteomes" id="UP000000589"/>
    </source>
</evidence>
<name>A0AAA9WW04_MOUSE</name>
<proteinExistence type="predicted"/>
<dbReference type="GeneTree" id="ENSGT00940000162207"/>
<accession>A0AAA9WW04</accession>
<dbReference type="AGR" id="MGI:96942"/>
<gene>
    <name evidence="2 3" type="primary">Tpsb2</name>
</gene>
<evidence type="ECO:0000313" key="3">
    <source>
        <dbReference type="MGI" id="MGI:96942"/>
    </source>
</evidence>
<dbReference type="Ensembl" id="ENSMUST00000249736.1">
    <property type="protein sequence ID" value="ENSMUSP00000159902.1"/>
    <property type="gene ID" value="ENSMUSG00000033825.12"/>
</dbReference>
<reference evidence="2" key="2">
    <citation type="journal article" date="2011" name="PLoS Biol.">
        <title>Modernizing reference genome assemblies.</title>
        <authorList>
            <person name="Church D.M."/>
            <person name="Schneider V.A."/>
            <person name="Graves T."/>
            <person name="Auger K."/>
            <person name="Cunningham F."/>
            <person name="Bouk N."/>
            <person name="Chen H.C."/>
            <person name="Agarwala R."/>
            <person name="McLaren W.M."/>
            <person name="Ritchie G.R."/>
            <person name="Albracht D."/>
            <person name="Kremitzki M."/>
            <person name="Rock S."/>
            <person name="Kotkiewicz H."/>
            <person name="Kremitzki C."/>
            <person name="Wollam A."/>
            <person name="Trani L."/>
            <person name="Fulton L."/>
            <person name="Fulton R."/>
            <person name="Matthews L."/>
            <person name="Whitehead S."/>
            <person name="Chow W."/>
            <person name="Torrance J."/>
            <person name="Dunn M."/>
            <person name="Harden G."/>
            <person name="Threadgold G."/>
            <person name="Wood J."/>
            <person name="Collins J."/>
            <person name="Heath P."/>
            <person name="Griffiths G."/>
            <person name="Pelan S."/>
            <person name="Grafham D."/>
            <person name="Eichler E.E."/>
            <person name="Weinstock G."/>
            <person name="Mardis E.R."/>
            <person name="Wilson R.K."/>
            <person name="Howe K."/>
            <person name="Flicek P."/>
            <person name="Hubbard T."/>
        </authorList>
    </citation>
    <scope>NUCLEOTIDE SEQUENCE [LARGE SCALE GENOMIC DNA]</scope>
    <source>
        <strain evidence="2">C57BL/6J</strain>
    </source>
</reference>
<keyword evidence="4" id="KW-1185">Reference proteome</keyword>
<evidence type="ECO:0000256" key="1">
    <source>
        <dbReference type="SAM" id="SignalP"/>
    </source>
</evidence>
<dbReference type="Ensembl" id="ENSMUST00000249739.1">
    <property type="protein sequence ID" value="ENSMUSP00000159904.1"/>
    <property type="gene ID" value="ENSMUSG00000033825.12"/>
</dbReference>
<organism evidence="2 4">
    <name type="scientific">Mus musculus</name>
    <name type="common">Mouse</name>
    <dbReference type="NCBI Taxonomy" id="10090"/>
    <lineage>
        <taxon>Eukaryota</taxon>
        <taxon>Metazoa</taxon>
        <taxon>Chordata</taxon>
        <taxon>Craniata</taxon>
        <taxon>Vertebrata</taxon>
        <taxon>Euteleostomi</taxon>
        <taxon>Mammalia</taxon>
        <taxon>Eutheria</taxon>
        <taxon>Euarchontoglires</taxon>
        <taxon>Glires</taxon>
        <taxon>Rodentia</taxon>
        <taxon>Myomorpha</taxon>
        <taxon>Muroidea</taxon>
        <taxon>Muridae</taxon>
        <taxon>Murinae</taxon>
        <taxon>Mus</taxon>
        <taxon>Mus</taxon>
    </lineage>
</organism>
<keyword evidence="1" id="KW-0732">Signal</keyword>
<feature type="signal peptide" evidence="1">
    <location>
        <begin position="1"/>
        <end position="21"/>
    </location>
</feature>
<feature type="chain" id="PRO_5044705712" evidence="1">
    <location>
        <begin position="22"/>
        <end position="66"/>
    </location>
</feature>
<evidence type="ECO:0000313" key="2">
    <source>
        <dbReference type="Ensembl" id="ENSMUSP00000159902.1"/>
    </source>
</evidence>
<reference evidence="2" key="3">
    <citation type="submission" date="2025-05" db="UniProtKB">
        <authorList>
            <consortium name="Ensembl"/>
        </authorList>
    </citation>
    <scope>IDENTIFICATION</scope>
    <source>
        <strain evidence="2">C57BL/6J</strain>
    </source>
</reference>
<reference evidence="2" key="1">
    <citation type="journal article" date="2009" name="PLoS Biol.">
        <title>Lineage-specific biology revealed by a finished genome assembly of the mouse.</title>
        <authorList>
            <consortium name="Mouse Genome Sequencing Consortium"/>
            <person name="Church D.M."/>
            <person name="Goodstadt L."/>
            <person name="Hillier L.W."/>
            <person name="Zody M.C."/>
            <person name="Goldstein S."/>
            <person name="She X."/>
            <person name="Bult C.J."/>
            <person name="Agarwala R."/>
            <person name="Cherry J.L."/>
            <person name="DiCuccio M."/>
            <person name="Hlavina W."/>
            <person name="Kapustin Y."/>
            <person name="Meric P."/>
            <person name="Maglott D."/>
            <person name="Birtle Z."/>
            <person name="Marques A.C."/>
            <person name="Graves T."/>
            <person name="Zhou S."/>
            <person name="Teague B."/>
            <person name="Potamousis K."/>
            <person name="Churas C."/>
            <person name="Place M."/>
            <person name="Herschleb J."/>
            <person name="Runnheim R."/>
            <person name="Forrest D."/>
            <person name="Amos-Landgraf J."/>
            <person name="Schwartz D.C."/>
            <person name="Cheng Z."/>
            <person name="Lindblad-Toh K."/>
            <person name="Eichler E.E."/>
            <person name="Ponting C.P."/>
        </authorList>
    </citation>
    <scope>NUCLEOTIDE SEQUENCE [LARGE SCALE GENOMIC DNA]</scope>
    <source>
        <strain evidence="2">C57BL/6J</strain>
    </source>
</reference>
<protein>
    <submittedName>
        <fullName evidence="2">Tryptase beta 2</fullName>
    </submittedName>
</protein>
<dbReference type="MGI" id="MGI:96942">
    <property type="gene designation" value="Tpsb2"/>
</dbReference>
<dbReference type="Proteomes" id="UP000000589">
    <property type="component" value="Chromosome 17"/>
</dbReference>
<sequence>MLKRLLLLLWALSLLASLVYSAPRPANQRVGIVGGHEASESTSKAHSSSGCSFVSSIYTMGTSSSL</sequence>
<dbReference type="AlphaFoldDB" id="A0AAA9WW04"/>